<evidence type="ECO:0000313" key="23">
    <source>
        <dbReference type="EMBL" id="SDC06703.1"/>
    </source>
</evidence>
<dbReference type="SUPFAM" id="SSF53187">
    <property type="entry name" value="Zn-dependent exopeptidases"/>
    <property type="match status" value="1"/>
</dbReference>
<proteinExistence type="predicted"/>
<keyword evidence="16" id="KW-0865">Zymogen</keyword>
<gene>
    <name evidence="23" type="ORF">SAMN05216323_101628</name>
</gene>
<keyword evidence="18" id="KW-0458">Lysosome</keyword>
<keyword evidence="9" id="KW-0479">Metal-binding</keyword>
<accession>A0A1G6IJV0</accession>
<reference evidence="23 24" key="1">
    <citation type="submission" date="2016-09" db="EMBL/GenBank/DDBJ databases">
        <authorList>
            <person name="Capua I."/>
            <person name="De Benedictis P."/>
            <person name="Joannis T."/>
            <person name="Lombin L.H."/>
            <person name="Cattoli G."/>
        </authorList>
    </citation>
    <scope>NUCLEOTIDE SEQUENCE [LARGE SCALE GENOMIC DNA]</scope>
    <source>
        <strain evidence="23 24">A7P-90m</strain>
    </source>
</reference>
<keyword evidence="10 21" id="KW-0732">Signal</keyword>
<feature type="chain" id="PRO_5011695040" description="Carboxypeptidase Q" evidence="21">
    <location>
        <begin position="20"/>
        <end position="467"/>
    </location>
</feature>
<keyword evidence="11" id="KW-0378">Hydrolase</keyword>
<dbReference type="InterPro" id="IPR007484">
    <property type="entry name" value="Peptidase_M28"/>
</dbReference>
<dbReference type="GO" id="GO:0046872">
    <property type="term" value="F:metal ion binding"/>
    <property type="evidence" value="ECO:0007669"/>
    <property type="project" value="UniProtKB-KW"/>
</dbReference>
<dbReference type="STRING" id="1640674.SAMN05216323_101628"/>
<evidence type="ECO:0000256" key="16">
    <source>
        <dbReference type="ARBA" id="ARBA00023145"/>
    </source>
</evidence>
<keyword evidence="17" id="KW-0325">Glycoprotein</keyword>
<evidence type="ECO:0000256" key="2">
    <source>
        <dbReference type="ARBA" id="ARBA00004371"/>
    </source>
</evidence>
<dbReference type="Gene3D" id="3.50.30.30">
    <property type="match status" value="1"/>
</dbReference>
<dbReference type="PANTHER" id="PTHR12053:SF3">
    <property type="entry name" value="CARBOXYPEPTIDASE Q"/>
    <property type="match status" value="1"/>
</dbReference>
<evidence type="ECO:0000313" key="24">
    <source>
        <dbReference type="Proteomes" id="UP000199452"/>
    </source>
</evidence>
<dbReference type="PANTHER" id="PTHR12053">
    <property type="entry name" value="PROTEASE FAMILY M28 PLASMA GLUTAMATE CARBOXYPEPTIDASE-RELATED"/>
    <property type="match status" value="1"/>
</dbReference>
<keyword evidence="8" id="KW-0645">Protease</keyword>
<evidence type="ECO:0000256" key="4">
    <source>
        <dbReference type="ARBA" id="ARBA00004613"/>
    </source>
</evidence>
<feature type="signal peptide" evidence="21">
    <location>
        <begin position="1"/>
        <end position="19"/>
    </location>
</feature>
<evidence type="ECO:0000256" key="13">
    <source>
        <dbReference type="ARBA" id="ARBA00022833"/>
    </source>
</evidence>
<dbReference type="RefSeq" id="WP_092436964.1">
    <property type="nucleotide sequence ID" value="NZ_FMYP01000016.1"/>
</dbReference>
<evidence type="ECO:0000256" key="18">
    <source>
        <dbReference type="ARBA" id="ARBA00023228"/>
    </source>
</evidence>
<evidence type="ECO:0000259" key="22">
    <source>
        <dbReference type="Pfam" id="PF04389"/>
    </source>
</evidence>
<sequence length="467" mass="50483">MRKLVVLTLIAFGFCSCYAQENSLAISLQNDSIVIASLYKSALTSSGGYDNLRELTSKAPHRLAGSEGCANGIKILFNQLKALNPDTVYLQPAMALPWLRGEKEVVYIELPKGKRILLHASALGGSVGTGLKGLAAEVVEVKSFEELKALGEANVKGKIVFYNLAMDPALFNPGEGYGRAAFQRTAGASEAAKYGAIATLVRSLTNRIDTFPHTGVMRYADTTNMIPSVAISTFDAELLSTRLKSDPTQRVFIRTTCKSLPAVVSYNVIAELKGGEKPEEIITIGGHLDSWDLGEGAHDDGVGCMHAMEVIRLFKQNGIQPKRTIRVVLFLDEETHQVGAKAYAASVKDKGEKIYVGIESDSGGGAPKGFGMSASPAQMESFRQLMGILAPYDLYQLRNGGGGVDVGFLKPLGVPTMNVLPSPHRYFYYHHSAFDTFKEIDMREVQLGCAAHAALVYLIDKYDTLGS</sequence>
<dbReference type="GO" id="GO:0004180">
    <property type="term" value="F:carboxypeptidase activity"/>
    <property type="evidence" value="ECO:0007669"/>
    <property type="project" value="UniProtKB-KW"/>
</dbReference>
<dbReference type="GO" id="GO:0005764">
    <property type="term" value="C:lysosome"/>
    <property type="evidence" value="ECO:0007669"/>
    <property type="project" value="UniProtKB-SubCell"/>
</dbReference>
<dbReference type="Pfam" id="PF04389">
    <property type="entry name" value="Peptidase_M28"/>
    <property type="match status" value="1"/>
</dbReference>
<evidence type="ECO:0000256" key="6">
    <source>
        <dbReference type="ARBA" id="ARBA00022525"/>
    </source>
</evidence>
<dbReference type="Proteomes" id="UP000199452">
    <property type="component" value="Unassembled WGS sequence"/>
</dbReference>
<dbReference type="Gene3D" id="3.40.630.10">
    <property type="entry name" value="Zn peptidases"/>
    <property type="match status" value="1"/>
</dbReference>
<evidence type="ECO:0000256" key="19">
    <source>
        <dbReference type="ARBA" id="ARBA00025833"/>
    </source>
</evidence>
<dbReference type="EMBL" id="FMYP01000016">
    <property type="protein sequence ID" value="SDC06703.1"/>
    <property type="molecule type" value="Genomic_DNA"/>
</dbReference>
<feature type="domain" description="Peptidase M28" evidence="22">
    <location>
        <begin position="267"/>
        <end position="446"/>
    </location>
</feature>
<evidence type="ECO:0000256" key="12">
    <source>
        <dbReference type="ARBA" id="ARBA00022824"/>
    </source>
</evidence>
<keyword evidence="6" id="KW-0964">Secreted</keyword>
<evidence type="ECO:0000256" key="20">
    <source>
        <dbReference type="ARBA" id="ARBA00033328"/>
    </source>
</evidence>
<evidence type="ECO:0000256" key="10">
    <source>
        <dbReference type="ARBA" id="ARBA00022729"/>
    </source>
</evidence>
<keyword evidence="15" id="KW-0482">Metalloprotease</keyword>
<evidence type="ECO:0000256" key="3">
    <source>
        <dbReference type="ARBA" id="ARBA00004555"/>
    </source>
</evidence>
<evidence type="ECO:0000256" key="17">
    <source>
        <dbReference type="ARBA" id="ARBA00023180"/>
    </source>
</evidence>
<dbReference type="GO" id="GO:0005576">
    <property type="term" value="C:extracellular region"/>
    <property type="evidence" value="ECO:0007669"/>
    <property type="project" value="UniProtKB-SubCell"/>
</dbReference>
<evidence type="ECO:0000256" key="5">
    <source>
        <dbReference type="ARBA" id="ARBA00014116"/>
    </source>
</evidence>
<dbReference type="GO" id="GO:0070573">
    <property type="term" value="F:metallodipeptidase activity"/>
    <property type="evidence" value="ECO:0007669"/>
    <property type="project" value="InterPro"/>
</dbReference>
<dbReference type="InterPro" id="IPR039866">
    <property type="entry name" value="CPQ"/>
</dbReference>
<comment type="subcellular location">
    <subcellularLocation>
        <location evidence="1">Endoplasmic reticulum</location>
    </subcellularLocation>
    <subcellularLocation>
        <location evidence="3">Golgi apparatus</location>
    </subcellularLocation>
    <subcellularLocation>
        <location evidence="2">Lysosome</location>
    </subcellularLocation>
    <subcellularLocation>
        <location evidence="4">Secreted</location>
    </subcellularLocation>
</comment>
<evidence type="ECO:0000256" key="1">
    <source>
        <dbReference type="ARBA" id="ARBA00004240"/>
    </source>
</evidence>
<organism evidence="23 24">
    <name type="scientific">Williamwhitmania taraxaci</name>
    <dbReference type="NCBI Taxonomy" id="1640674"/>
    <lineage>
        <taxon>Bacteria</taxon>
        <taxon>Pseudomonadati</taxon>
        <taxon>Bacteroidota</taxon>
        <taxon>Bacteroidia</taxon>
        <taxon>Bacteroidales</taxon>
        <taxon>Williamwhitmaniaceae</taxon>
        <taxon>Williamwhitmania</taxon>
    </lineage>
</organism>
<dbReference type="PROSITE" id="PS51257">
    <property type="entry name" value="PROKAR_LIPOPROTEIN"/>
    <property type="match status" value="1"/>
</dbReference>
<dbReference type="OrthoDB" id="9769665at2"/>
<evidence type="ECO:0000256" key="11">
    <source>
        <dbReference type="ARBA" id="ARBA00022801"/>
    </source>
</evidence>
<protein>
    <recommendedName>
        <fullName evidence="5">Carboxypeptidase Q</fullName>
    </recommendedName>
    <alternativeName>
        <fullName evidence="20">Plasma glutamate carboxypeptidase</fullName>
    </alternativeName>
</protein>
<evidence type="ECO:0000256" key="15">
    <source>
        <dbReference type="ARBA" id="ARBA00023049"/>
    </source>
</evidence>
<dbReference type="GO" id="GO:0006508">
    <property type="term" value="P:proteolysis"/>
    <property type="evidence" value="ECO:0007669"/>
    <property type="project" value="UniProtKB-KW"/>
</dbReference>
<comment type="subunit">
    <text evidence="19">Homodimer. The monomeric form is inactive while the homodimer is active.</text>
</comment>
<keyword evidence="7" id="KW-0121">Carboxypeptidase</keyword>
<evidence type="ECO:0000256" key="7">
    <source>
        <dbReference type="ARBA" id="ARBA00022645"/>
    </source>
</evidence>
<dbReference type="AlphaFoldDB" id="A0A1G6IJV0"/>
<evidence type="ECO:0000256" key="21">
    <source>
        <dbReference type="SAM" id="SignalP"/>
    </source>
</evidence>
<name>A0A1G6IJV0_9BACT</name>
<evidence type="ECO:0000256" key="8">
    <source>
        <dbReference type="ARBA" id="ARBA00022670"/>
    </source>
</evidence>
<keyword evidence="13" id="KW-0862">Zinc</keyword>
<keyword evidence="24" id="KW-1185">Reference proteome</keyword>
<evidence type="ECO:0000256" key="14">
    <source>
        <dbReference type="ARBA" id="ARBA00023034"/>
    </source>
</evidence>
<evidence type="ECO:0000256" key="9">
    <source>
        <dbReference type="ARBA" id="ARBA00022723"/>
    </source>
</evidence>
<keyword evidence="14" id="KW-0333">Golgi apparatus</keyword>
<keyword evidence="12" id="KW-0256">Endoplasmic reticulum</keyword>